<accession>B0KZK4</accession>
<dbReference type="Gene3D" id="3.15.10.50">
    <property type="match status" value="1"/>
</dbReference>
<sequence length="212" mass="22988">MKSIALVACLAGLALADQSTDTANQFVDQFIQALKAKNGFDPMHIGEHTSTITERIGFLDVKIKVDLHKTVIAGLGKASRIGDAAVQNTNGAFNAKLRLGDNDVRAESDITVHIGPLIHPDLKLEADIGHLTITFGVEIGSDGKPGLKEFNIDELEHVKVHVHGEIELLDPVIDVISQAFVKMFNSLARDMITQVVKPVLEDEIKILMGPKN</sequence>
<evidence type="ECO:0000313" key="2">
    <source>
        <dbReference type="EMBL" id="ABL09315.1"/>
    </source>
</evidence>
<dbReference type="Pfam" id="PF16984">
    <property type="entry name" value="Grp7_allergen"/>
    <property type="match status" value="1"/>
</dbReference>
<dbReference type="InterPro" id="IPR038602">
    <property type="entry name" value="Mite_allergen_7_sf"/>
</dbReference>
<dbReference type="AlphaFoldDB" id="B0KZK4"/>
<reference evidence="2" key="1">
    <citation type="submission" date="2006-09" db="EMBL/GenBank/DDBJ databases">
        <title>Isolation and characterization of group 7 allergen from Aleuroglyphus ovatus.</title>
        <authorList>
            <person name="Tan C.L."/>
            <person name="Chew F.T."/>
        </authorList>
    </citation>
    <scope>NUCLEOTIDE SEQUENCE</scope>
</reference>
<feature type="signal peptide" evidence="1">
    <location>
        <begin position="1"/>
        <end position="16"/>
    </location>
</feature>
<evidence type="ECO:0000256" key="1">
    <source>
        <dbReference type="SAM" id="SignalP"/>
    </source>
</evidence>
<organism evidence="2">
    <name type="scientific">Aleuroglyphus ovatus</name>
    <name type="common">Brown-legged grain mite</name>
    <name type="synonym">Tyroglyphus ovatus</name>
    <dbReference type="NCBI Taxonomy" id="212130"/>
    <lineage>
        <taxon>Eukaryota</taxon>
        <taxon>Metazoa</taxon>
        <taxon>Ecdysozoa</taxon>
        <taxon>Arthropoda</taxon>
        <taxon>Chelicerata</taxon>
        <taxon>Arachnida</taxon>
        <taxon>Acari</taxon>
        <taxon>Acariformes</taxon>
        <taxon>Sarcoptiformes</taxon>
        <taxon>Astigmata</taxon>
        <taxon>Acaroidea</taxon>
        <taxon>Acaridae</taxon>
        <taxon>Tyrophaginae</taxon>
        <taxon>Aleuroglyphus</taxon>
    </lineage>
</organism>
<dbReference type="EMBL" id="DQ979810">
    <property type="protein sequence ID" value="ABL09315.1"/>
    <property type="molecule type" value="mRNA"/>
</dbReference>
<name>B0KZK4_ALEOV</name>
<feature type="chain" id="PRO_5002751687" evidence="1">
    <location>
        <begin position="17"/>
        <end position="212"/>
    </location>
</feature>
<dbReference type="InterPro" id="IPR020234">
    <property type="entry name" value="Mite_allergen_group-7"/>
</dbReference>
<keyword evidence="1" id="KW-0732">Signal</keyword>
<proteinExistence type="evidence at transcript level"/>
<protein>
    <submittedName>
        <fullName evidence="2">Allergen Ale o 7</fullName>
    </submittedName>
</protein>